<dbReference type="RefSeq" id="WP_184250780.1">
    <property type="nucleotide sequence ID" value="NZ_JACHLR010000051.1"/>
</dbReference>
<name>A0A7W7KDY6_9SPHN</name>
<dbReference type="EMBL" id="JACHLR010000051">
    <property type="protein sequence ID" value="MBB4861074.1"/>
    <property type="molecule type" value="Genomic_DNA"/>
</dbReference>
<organism evidence="1 2">
    <name type="scientific">Novosphingobium chloroacetimidivorans</name>
    <dbReference type="NCBI Taxonomy" id="1428314"/>
    <lineage>
        <taxon>Bacteria</taxon>
        <taxon>Pseudomonadati</taxon>
        <taxon>Pseudomonadota</taxon>
        <taxon>Alphaproteobacteria</taxon>
        <taxon>Sphingomonadales</taxon>
        <taxon>Sphingomonadaceae</taxon>
        <taxon>Novosphingobium</taxon>
    </lineage>
</organism>
<dbReference type="AlphaFoldDB" id="A0A7W7KDY6"/>
<keyword evidence="2" id="KW-1185">Reference proteome</keyword>
<evidence type="ECO:0000313" key="2">
    <source>
        <dbReference type="Proteomes" id="UP000555448"/>
    </source>
</evidence>
<protein>
    <submittedName>
        <fullName evidence="1">Uncharacterized protein</fullName>
    </submittedName>
</protein>
<gene>
    <name evidence="1" type="ORF">HNO88_004422</name>
</gene>
<evidence type="ECO:0000313" key="1">
    <source>
        <dbReference type="EMBL" id="MBB4861074.1"/>
    </source>
</evidence>
<dbReference type="Proteomes" id="UP000555448">
    <property type="component" value="Unassembled WGS sequence"/>
</dbReference>
<comment type="caution">
    <text evidence="1">The sequence shown here is derived from an EMBL/GenBank/DDBJ whole genome shotgun (WGS) entry which is preliminary data.</text>
</comment>
<accession>A0A7W7KDY6</accession>
<proteinExistence type="predicted"/>
<sequence>MTDLFSSFAAVDTGEDMIAAEIAAGTVDRKLLNEVMTRVCGASDATGAWTQRDSFELLERGLEHFHDGRNRRGIPIEPIV</sequence>
<reference evidence="1 2" key="1">
    <citation type="submission" date="2020-08" db="EMBL/GenBank/DDBJ databases">
        <title>Functional genomics of gut bacteria from endangered species of beetles.</title>
        <authorList>
            <person name="Carlos-Shanley C."/>
        </authorList>
    </citation>
    <scope>NUCLEOTIDE SEQUENCE [LARGE SCALE GENOMIC DNA]</scope>
    <source>
        <strain evidence="1 2">S00245</strain>
    </source>
</reference>